<dbReference type="EMBL" id="AQGS01000002">
    <property type="protein sequence ID" value="EPS45922.1"/>
    <property type="molecule type" value="Genomic_DNA"/>
</dbReference>
<feature type="chain" id="PRO_5004561867" description="Fucose-specific lectin" evidence="1">
    <location>
        <begin position="22"/>
        <end position="377"/>
    </location>
</feature>
<evidence type="ECO:0000313" key="3">
    <source>
        <dbReference type="Proteomes" id="UP000015100"/>
    </source>
</evidence>
<organism evidence="2 3">
    <name type="scientific">Dactylellina haptotyla (strain CBS 200.50)</name>
    <name type="common">Nematode-trapping fungus</name>
    <name type="synonym">Monacrosporium haptotylum</name>
    <dbReference type="NCBI Taxonomy" id="1284197"/>
    <lineage>
        <taxon>Eukaryota</taxon>
        <taxon>Fungi</taxon>
        <taxon>Dikarya</taxon>
        <taxon>Ascomycota</taxon>
        <taxon>Pezizomycotina</taxon>
        <taxon>Orbiliomycetes</taxon>
        <taxon>Orbiliales</taxon>
        <taxon>Orbiliaceae</taxon>
        <taxon>Dactylellina</taxon>
    </lineage>
</organism>
<proteinExistence type="predicted"/>
<evidence type="ECO:0008006" key="4">
    <source>
        <dbReference type="Google" id="ProtNLM"/>
    </source>
</evidence>
<dbReference type="Proteomes" id="UP000015100">
    <property type="component" value="Unassembled WGS sequence"/>
</dbReference>
<gene>
    <name evidence="2" type="ORF">H072_81</name>
</gene>
<evidence type="ECO:0000313" key="2">
    <source>
        <dbReference type="EMBL" id="EPS45922.1"/>
    </source>
</evidence>
<name>S8CE42_DACHA</name>
<reference evidence="3" key="2">
    <citation type="submission" date="2013-04" db="EMBL/GenBank/DDBJ databases">
        <title>Genomic mechanisms accounting for the adaptation to parasitism in nematode-trapping fungi.</title>
        <authorList>
            <person name="Ahren D.G."/>
        </authorList>
    </citation>
    <scope>NUCLEOTIDE SEQUENCE [LARGE SCALE GENOMIC DNA]</scope>
    <source>
        <strain evidence="3">CBS 200.50</strain>
    </source>
</reference>
<dbReference type="OrthoDB" id="5329029at2759"/>
<reference evidence="2 3" key="1">
    <citation type="journal article" date="2013" name="PLoS Genet.">
        <title>Genomic mechanisms accounting for the adaptation to parasitism in nematode-trapping fungi.</title>
        <authorList>
            <person name="Meerupati T."/>
            <person name="Andersson K.M."/>
            <person name="Friman E."/>
            <person name="Kumar D."/>
            <person name="Tunlid A."/>
            <person name="Ahren D."/>
        </authorList>
    </citation>
    <scope>NUCLEOTIDE SEQUENCE [LARGE SCALE GENOMIC DNA]</scope>
    <source>
        <strain evidence="2 3">CBS 200.50</strain>
    </source>
</reference>
<accession>S8CE42</accession>
<comment type="caution">
    <text evidence="2">The sequence shown here is derived from an EMBL/GenBank/DDBJ whole genome shotgun (WGS) entry which is preliminary data.</text>
</comment>
<dbReference type="Gene3D" id="2.120.10.70">
    <property type="entry name" value="Fucose-specific lectin"/>
    <property type="match status" value="1"/>
</dbReference>
<dbReference type="OMA" id="TPAFWHY"/>
<sequence>MRSWFLQSIAIVGCLVVGVTALALPGGIALEKRQLSSIPAGETAYPIKATIIGNGGNWIKFFFTTDNGKVYMGSWDRIYPYTTYTFEELLPAGSAKANSPLAATAWDLNTAVGSGVNWANANKRGRFYYADANGIIQERIYVGGGVGWSSGTIGSLGLTTLGSTGISAVSFFKDDVENVRLYSASASGALVEAGWGAYGVSTWSTYTVLGSASISNRSPISFANTKTWSTQPLMRGFYGSAGTIHDVAWNYTWSTGNLAQPLSDSTGSTNGGYSFAVGVWKVDAGDPNVNMFWCGDGASAGTLGTLYRAQYSTTTLTLGASSAIPFQKEPHSFVFVTSATAGSPPGDNHLFTWGNSTGTPAFWHYQLNGDSRQINLH</sequence>
<protein>
    <recommendedName>
        <fullName evidence="4">Fucose-specific lectin</fullName>
    </recommendedName>
</protein>
<dbReference type="AlphaFoldDB" id="S8CE42"/>
<feature type="signal peptide" evidence="1">
    <location>
        <begin position="1"/>
        <end position="21"/>
    </location>
</feature>
<keyword evidence="1" id="KW-0732">Signal</keyword>
<dbReference type="HOGENOM" id="CLU_060981_0_0_1"/>
<evidence type="ECO:0000256" key="1">
    <source>
        <dbReference type="SAM" id="SignalP"/>
    </source>
</evidence>
<keyword evidence="3" id="KW-1185">Reference proteome</keyword>
<dbReference type="SUPFAM" id="SSF89372">
    <property type="entry name" value="Fucose-specific lectin"/>
    <property type="match status" value="1"/>
</dbReference>